<dbReference type="InterPro" id="IPR036390">
    <property type="entry name" value="WH_DNA-bd_sf"/>
</dbReference>
<keyword evidence="7" id="KW-1185">Reference proteome</keyword>
<evidence type="ECO:0000313" key="6">
    <source>
        <dbReference type="EMBL" id="PJJ82186.1"/>
    </source>
</evidence>
<dbReference type="InterPro" id="IPR005119">
    <property type="entry name" value="LysR_subst-bd"/>
</dbReference>
<sequence length="341" mass="36101">MFPRRDTCDKSMIGIPKITFSYAYSMDTTPDLLSLRIVRAISEHGTISEAARVLGYSQPALSQHLTRAQSRLGLALVVRSGRGVRLTEAGRALASHAVTVLNAVDAASAELAELAGLSSGTVRIAAFPTASSTLVPRLIRQLRQQHPNLTVNYVEAEPPQALQLLRDGSADLAITFSYPEDRADPHLSRDGSHTTVPLFTEPVVLVLPDTHPLAKADSVSLADLANDAWIAGCALCRGHLLALCNIEGFAPEIGLETDNALAVLSFVSRGLGVALLPQLALSSLTLPEGVSIHAPQPSSERTIQYVIQPGATRIPSVATTIATLTALGGDVWGLKDYPAQG</sequence>
<dbReference type="CDD" id="cd00090">
    <property type="entry name" value="HTH_ARSR"/>
    <property type="match status" value="1"/>
</dbReference>
<keyword evidence="4" id="KW-0804">Transcription</keyword>
<dbReference type="PANTHER" id="PTHR30346">
    <property type="entry name" value="TRANSCRIPTIONAL DUAL REGULATOR HCAR-RELATED"/>
    <property type="match status" value="1"/>
</dbReference>
<reference evidence="6 7" key="1">
    <citation type="submission" date="2017-11" db="EMBL/GenBank/DDBJ databases">
        <title>Genomic Encyclopedia of Archaeal and Bacterial Type Strains, Phase II (KMG-II): From Individual Species to Whole Genera.</title>
        <authorList>
            <person name="Goeker M."/>
        </authorList>
    </citation>
    <scope>NUCLEOTIDE SEQUENCE [LARGE SCALE GENOMIC DNA]</scope>
    <source>
        <strain evidence="6 7">DSM 16400</strain>
    </source>
</reference>
<comment type="caution">
    <text evidence="6">The sequence shown here is derived from an EMBL/GenBank/DDBJ whole genome shotgun (WGS) entry which is preliminary data.</text>
</comment>
<evidence type="ECO:0000256" key="2">
    <source>
        <dbReference type="ARBA" id="ARBA00023015"/>
    </source>
</evidence>
<dbReference type="Gene3D" id="1.10.10.10">
    <property type="entry name" value="Winged helix-like DNA-binding domain superfamily/Winged helix DNA-binding domain"/>
    <property type="match status" value="1"/>
</dbReference>
<dbReference type="PROSITE" id="PS50931">
    <property type="entry name" value="HTH_LYSR"/>
    <property type="match status" value="1"/>
</dbReference>
<keyword evidence="3 6" id="KW-0238">DNA-binding</keyword>
<comment type="similarity">
    <text evidence="1">Belongs to the LysR transcriptional regulatory family.</text>
</comment>
<dbReference type="Pfam" id="PF03466">
    <property type="entry name" value="LysR_substrate"/>
    <property type="match status" value="1"/>
</dbReference>
<evidence type="ECO:0000259" key="5">
    <source>
        <dbReference type="PROSITE" id="PS50931"/>
    </source>
</evidence>
<evidence type="ECO:0000313" key="7">
    <source>
        <dbReference type="Proteomes" id="UP000231742"/>
    </source>
</evidence>
<dbReference type="InterPro" id="IPR000847">
    <property type="entry name" value="LysR_HTH_N"/>
</dbReference>
<dbReference type="PANTHER" id="PTHR30346:SF29">
    <property type="entry name" value="LYSR SUBSTRATE-BINDING"/>
    <property type="match status" value="1"/>
</dbReference>
<dbReference type="GO" id="GO:0032993">
    <property type="term" value="C:protein-DNA complex"/>
    <property type="evidence" value="ECO:0007669"/>
    <property type="project" value="TreeGrafter"/>
</dbReference>
<dbReference type="SUPFAM" id="SSF46785">
    <property type="entry name" value="Winged helix' DNA-binding domain"/>
    <property type="match status" value="1"/>
</dbReference>
<dbReference type="AlphaFoldDB" id="A0A2M9D8Y2"/>
<dbReference type="SUPFAM" id="SSF53850">
    <property type="entry name" value="Periplasmic binding protein-like II"/>
    <property type="match status" value="1"/>
</dbReference>
<dbReference type="GO" id="GO:0003700">
    <property type="term" value="F:DNA-binding transcription factor activity"/>
    <property type="evidence" value="ECO:0007669"/>
    <property type="project" value="InterPro"/>
</dbReference>
<evidence type="ECO:0000256" key="3">
    <source>
        <dbReference type="ARBA" id="ARBA00023125"/>
    </source>
</evidence>
<name>A0A2M9D8Y2_9MICO</name>
<dbReference type="Proteomes" id="UP000231742">
    <property type="component" value="Unassembled WGS sequence"/>
</dbReference>
<accession>A0A2M9D8Y2</accession>
<dbReference type="Gene3D" id="3.40.190.10">
    <property type="entry name" value="Periplasmic binding protein-like II"/>
    <property type="match status" value="2"/>
</dbReference>
<feature type="domain" description="HTH lysR-type" evidence="5">
    <location>
        <begin position="30"/>
        <end position="87"/>
    </location>
</feature>
<evidence type="ECO:0000256" key="4">
    <source>
        <dbReference type="ARBA" id="ARBA00023163"/>
    </source>
</evidence>
<evidence type="ECO:0000256" key="1">
    <source>
        <dbReference type="ARBA" id="ARBA00009437"/>
    </source>
</evidence>
<protein>
    <submittedName>
        <fullName evidence="6">DNA-binding transcriptional LysR family regulator</fullName>
    </submittedName>
</protein>
<gene>
    <name evidence="6" type="ORF">CLV85_1377</name>
</gene>
<dbReference type="Pfam" id="PF00126">
    <property type="entry name" value="HTH_1"/>
    <property type="match status" value="1"/>
</dbReference>
<dbReference type="GO" id="GO:0003677">
    <property type="term" value="F:DNA binding"/>
    <property type="evidence" value="ECO:0007669"/>
    <property type="project" value="UniProtKB-KW"/>
</dbReference>
<organism evidence="6 7">
    <name type="scientific">Salinibacterium amurskyense</name>
    <dbReference type="NCBI Taxonomy" id="205941"/>
    <lineage>
        <taxon>Bacteria</taxon>
        <taxon>Bacillati</taxon>
        <taxon>Actinomycetota</taxon>
        <taxon>Actinomycetes</taxon>
        <taxon>Micrococcales</taxon>
        <taxon>Microbacteriaceae</taxon>
        <taxon>Salinibacterium</taxon>
    </lineage>
</organism>
<proteinExistence type="inferred from homology"/>
<keyword evidence="2" id="KW-0805">Transcription regulation</keyword>
<dbReference type="InterPro" id="IPR011991">
    <property type="entry name" value="ArsR-like_HTH"/>
</dbReference>
<dbReference type="CDD" id="cd08423">
    <property type="entry name" value="PBP2_LTTR_like_6"/>
    <property type="match status" value="1"/>
</dbReference>
<dbReference type="InterPro" id="IPR036388">
    <property type="entry name" value="WH-like_DNA-bd_sf"/>
</dbReference>
<dbReference type="EMBL" id="PGFH01000001">
    <property type="protein sequence ID" value="PJJ82186.1"/>
    <property type="molecule type" value="Genomic_DNA"/>
</dbReference>